<sequence>MRGLLKPGKTRNGGHRHRRRNKQRWTSRTTDRAVRRQQNAEADHALGRAWLNQQRGEAASSLRTSDADEALPADGARGSQAKETRRGRALRRTPSEATGRRRER</sequence>
<organism evidence="2 3">
    <name type="scientific">Pleurodeles waltl</name>
    <name type="common">Iberian ribbed newt</name>
    <dbReference type="NCBI Taxonomy" id="8319"/>
    <lineage>
        <taxon>Eukaryota</taxon>
        <taxon>Metazoa</taxon>
        <taxon>Chordata</taxon>
        <taxon>Craniata</taxon>
        <taxon>Vertebrata</taxon>
        <taxon>Euteleostomi</taxon>
        <taxon>Amphibia</taxon>
        <taxon>Batrachia</taxon>
        <taxon>Caudata</taxon>
        <taxon>Salamandroidea</taxon>
        <taxon>Salamandridae</taxon>
        <taxon>Pleurodelinae</taxon>
        <taxon>Pleurodeles</taxon>
    </lineage>
</organism>
<dbReference type="AlphaFoldDB" id="A0AAV7T7Y8"/>
<feature type="region of interest" description="Disordered" evidence="1">
    <location>
        <begin position="1"/>
        <end position="104"/>
    </location>
</feature>
<comment type="caution">
    <text evidence="2">The sequence shown here is derived from an EMBL/GenBank/DDBJ whole genome shotgun (WGS) entry which is preliminary data.</text>
</comment>
<dbReference type="EMBL" id="JANPWB010000007">
    <property type="protein sequence ID" value="KAJ1172717.1"/>
    <property type="molecule type" value="Genomic_DNA"/>
</dbReference>
<protein>
    <submittedName>
        <fullName evidence="2">Uncharacterized protein</fullName>
    </submittedName>
</protein>
<feature type="compositionally biased region" description="Basic residues" evidence="1">
    <location>
        <begin position="8"/>
        <end position="25"/>
    </location>
</feature>
<gene>
    <name evidence="2" type="ORF">NDU88_004561</name>
</gene>
<evidence type="ECO:0000256" key="1">
    <source>
        <dbReference type="SAM" id="MobiDB-lite"/>
    </source>
</evidence>
<accession>A0AAV7T7Y8</accession>
<keyword evidence="3" id="KW-1185">Reference proteome</keyword>
<reference evidence="2" key="1">
    <citation type="journal article" date="2022" name="bioRxiv">
        <title>Sequencing and chromosome-scale assembly of the giantPleurodeles waltlgenome.</title>
        <authorList>
            <person name="Brown T."/>
            <person name="Elewa A."/>
            <person name="Iarovenko S."/>
            <person name="Subramanian E."/>
            <person name="Araus A.J."/>
            <person name="Petzold A."/>
            <person name="Susuki M."/>
            <person name="Suzuki K.-i.T."/>
            <person name="Hayashi T."/>
            <person name="Toyoda A."/>
            <person name="Oliveira C."/>
            <person name="Osipova E."/>
            <person name="Leigh N.D."/>
            <person name="Simon A."/>
            <person name="Yun M.H."/>
        </authorList>
    </citation>
    <scope>NUCLEOTIDE SEQUENCE</scope>
    <source>
        <strain evidence="2">20211129_DDA</strain>
        <tissue evidence="2">Liver</tissue>
    </source>
</reference>
<proteinExistence type="predicted"/>
<evidence type="ECO:0000313" key="2">
    <source>
        <dbReference type="EMBL" id="KAJ1172717.1"/>
    </source>
</evidence>
<name>A0AAV7T7Y8_PLEWA</name>
<evidence type="ECO:0000313" key="3">
    <source>
        <dbReference type="Proteomes" id="UP001066276"/>
    </source>
</evidence>
<dbReference type="Proteomes" id="UP001066276">
    <property type="component" value="Chromosome 4_1"/>
</dbReference>